<evidence type="ECO:0008006" key="4">
    <source>
        <dbReference type="Google" id="ProtNLM"/>
    </source>
</evidence>
<dbReference type="Proteomes" id="UP001059380">
    <property type="component" value="Chromosome"/>
</dbReference>
<feature type="chain" id="PRO_5039928416" description="SH3 domain-containing protein" evidence="1">
    <location>
        <begin position="20"/>
        <end position="345"/>
    </location>
</feature>
<keyword evidence="3" id="KW-1185">Reference proteome</keyword>
<dbReference type="RefSeq" id="WP_260793720.1">
    <property type="nucleotide sequence ID" value="NZ_CP093313.1"/>
</dbReference>
<dbReference type="InterPro" id="IPR011990">
    <property type="entry name" value="TPR-like_helical_dom_sf"/>
</dbReference>
<dbReference type="KEGG" id="orp:MOP44_27170"/>
<evidence type="ECO:0000313" key="3">
    <source>
        <dbReference type="Proteomes" id="UP001059380"/>
    </source>
</evidence>
<evidence type="ECO:0000313" key="2">
    <source>
        <dbReference type="EMBL" id="UWZ84216.1"/>
    </source>
</evidence>
<proteinExistence type="predicted"/>
<evidence type="ECO:0000256" key="1">
    <source>
        <dbReference type="SAM" id="SignalP"/>
    </source>
</evidence>
<accession>A0A9J7BNB5</accession>
<protein>
    <recommendedName>
        <fullName evidence="4">SH3 domain-containing protein</fullName>
    </recommendedName>
</protein>
<sequence>MRIRPIPPWLLALFLASLAAVQCSPLAAQKKQKDEIVKPLAGPRATALQTAWLYVSPSRTAQKVQHVAPGREMVIAERSGGWLRVFANTDTQQMHSSDDEPWVGGDNDIAPPVSGWLEARGIVDENTANGDQILMGEAANEEASASDPRGPANAAQIARLLYRRLVEMFQNSPLAPEAAWRSADIAWQIQKADVQSRPSAKERDPYMRAQINEDDMKRVIKFFPHTRQADMAAFELLDNKLCGDWQGQEKCPEKETELYEKYASEHPDGPRTAQALYNAVYRQCVLVDMFNADNSDKKADSAKNHAHELVTRMHDKFAQSDYTARATALVFKIDQNVPVYGIDQQ</sequence>
<dbReference type="Gene3D" id="1.25.40.10">
    <property type="entry name" value="Tetratricopeptide repeat domain"/>
    <property type="match status" value="1"/>
</dbReference>
<reference evidence="2" key="1">
    <citation type="submission" date="2021-04" db="EMBL/GenBank/DDBJ databases">
        <title>Phylogenetic analysis of Acidobacteriaceae.</title>
        <authorList>
            <person name="Qiu L."/>
            <person name="Zhang Q."/>
        </authorList>
    </citation>
    <scope>NUCLEOTIDE SEQUENCE</scope>
    <source>
        <strain evidence="2">DSM 25168</strain>
    </source>
</reference>
<dbReference type="AlphaFoldDB" id="A0A9J7BNB5"/>
<name>A0A9J7BNB5_9BACT</name>
<organism evidence="2 3">
    <name type="scientific">Occallatibacter riparius</name>
    <dbReference type="NCBI Taxonomy" id="1002689"/>
    <lineage>
        <taxon>Bacteria</taxon>
        <taxon>Pseudomonadati</taxon>
        <taxon>Acidobacteriota</taxon>
        <taxon>Terriglobia</taxon>
        <taxon>Terriglobales</taxon>
        <taxon>Acidobacteriaceae</taxon>
        <taxon>Occallatibacter</taxon>
    </lineage>
</organism>
<dbReference type="EMBL" id="CP093313">
    <property type="protein sequence ID" value="UWZ84216.1"/>
    <property type="molecule type" value="Genomic_DNA"/>
</dbReference>
<feature type="signal peptide" evidence="1">
    <location>
        <begin position="1"/>
        <end position="19"/>
    </location>
</feature>
<keyword evidence="1" id="KW-0732">Signal</keyword>
<gene>
    <name evidence="2" type="ORF">MOP44_27170</name>
</gene>